<evidence type="ECO:0000313" key="3">
    <source>
        <dbReference type="Proteomes" id="UP001208649"/>
    </source>
</evidence>
<evidence type="ECO:0000313" key="2">
    <source>
        <dbReference type="EMBL" id="MCU7618261.1"/>
    </source>
</evidence>
<feature type="domain" description="DUF695" evidence="1">
    <location>
        <begin position="242"/>
        <end position="360"/>
    </location>
</feature>
<dbReference type="Proteomes" id="UP001208649">
    <property type="component" value="Unassembled WGS sequence"/>
</dbReference>
<organism evidence="2 3">
    <name type="scientific">Chryseobacterium edaphi</name>
    <dbReference type="NCBI Taxonomy" id="2976532"/>
    <lineage>
        <taxon>Bacteria</taxon>
        <taxon>Pseudomonadati</taxon>
        <taxon>Bacteroidota</taxon>
        <taxon>Flavobacteriia</taxon>
        <taxon>Flavobacteriales</taxon>
        <taxon>Weeksellaceae</taxon>
        <taxon>Chryseobacterium group</taxon>
        <taxon>Chryseobacterium</taxon>
    </lineage>
</organism>
<dbReference type="Pfam" id="PF05117">
    <property type="entry name" value="DUF695"/>
    <property type="match status" value="1"/>
</dbReference>
<keyword evidence="3" id="KW-1185">Reference proteome</keyword>
<protein>
    <submittedName>
        <fullName evidence="2">DUF695 domain-containing protein</fullName>
    </submittedName>
</protein>
<dbReference type="EMBL" id="JAOTEM010000003">
    <property type="protein sequence ID" value="MCU7618261.1"/>
    <property type="molecule type" value="Genomic_DNA"/>
</dbReference>
<dbReference type="InterPro" id="IPR016097">
    <property type="entry name" value="DUF695"/>
</dbReference>
<dbReference type="RefSeq" id="WP_263003769.1">
    <property type="nucleotide sequence ID" value="NZ_JAOTEM010000003.1"/>
</dbReference>
<comment type="caution">
    <text evidence="2">The sequence shown here is derived from an EMBL/GenBank/DDBJ whole genome shotgun (WGS) entry which is preliminary data.</text>
</comment>
<sequence length="369" mass="43581">MGIFDRVFGKKEDNSNLEILTYQDFWDWFLTKEKEFEAVVKNRINIEKDFFEIISPNLHQINEGFYFLAGISDDDKVDFIVTAEGEIKNIVFVEELIDAAPTLENWKFTALKPEMNLDSGIRMEDHEFTTGNIFFYANEIENYPDEIDITFVYENLNNENKDSVVNGVCIFLDNFLGELNFATQIDTFNVIGKDEATQELIPVSKLKDYLQWREREFTEKYKNIKNFDEEEKFSIFEASLHNGLPLIAAINTSLLEYDSKASYSWISVLKTHYNGENNNGLPEKNDYERLSDIEEKLIEELKNENGHLYIGRESADNVKETYFASKDFREPSKIFRKIMKDYPEYKMSLEIYKDKYWQSFERYNINQNI</sequence>
<proteinExistence type="predicted"/>
<evidence type="ECO:0000259" key="1">
    <source>
        <dbReference type="Pfam" id="PF05117"/>
    </source>
</evidence>
<accession>A0ABT2W7S6</accession>
<reference evidence="3" key="1">
    <citation type="submission" date="2023-07" db="EMBL/GenBank/DDBJ databases">
        <title>Chryseobacterium sp. strain PBS4-4 Genome sequencing and assembly.</title>
        <authorList>
            <person name="Jung Y."/>
        </authorList>
    </citation>
    <scope>NUCLEOTIDE SEQUENCE [LARGE SCALE GENOMIC DNA]</scope>
    <source>
        <strain evidence="3">PBS4-4</strain>
    </source>
</reference>
<gene>
    <name evidence="2" type="ORF">NZ698_13760</name>
</gene>
<name>A0ABT2W7S6_9FLAO</name>